<keyword evidence="5 8" id="KW-0804">Transcription</keyword>
<evidence type="ECO:0000256" key="2">
    <source>
        <dbReference type="ARBA" id="ARBA00007853"/>
    </source>
</evidence>
<evidence type="ECO:0000256" key="6">
    <source>
        <dbReference type="ARBA" id="ARBA00023242"/>
    </source>
</evidence>
<name>A0AAD4PDM8_PERFH</name>
<evidence type="ECO:0000256" key="7">
    <source>
        <dbReference type="ARBA" id="ARBA00023294"/>
    </source>
</evidence>
<evidence type="ECO:0000256" key="5">
    <source>
        <dbReference type="ARBA" id="ARBA00023163"/>
    </source>
</evidence>
<reference evidence="10 11" key="1">
    <citation type="journal article" date="2021" name="Nat. Commun.">
        <title>Incipient diploidization of the medicinal plant Perilla within 10,000 years.</title>
        <authorList>
            <person name="Zhang Y."/>
            <person name="Shen Q."/>
            <person name="Leng L."/>
            <person name="Zhang D."/>
            <person name="Chen S."/>
            <person name="Shi Y."/>
            <person name="Ning Z."/>
            <person name="Chen S."/>
        </authorList>
    </citation>
    <scope>NUCLEOTIDE SEQUENCE [LARGE SCALE GENOMIC DNA]</scope>
    <source>
        <strain evidence="11">cv. PC099</strain>
    </source>
</reference>
<proteinExistence type="inferred from homology"/>
<organism evidence="10 11">
    <name type="scientific">Perilla frutescens var. hirtella</name>
    <name type="common">Perilla citriodora</name>
    <name type="synonym">Perilla setoyensis</name>
    <dbReference type="NCBI Taxonomy" id="608512"/>
    <lineage>
        <taxon>Eukaryota</taxon>
        <taxon>Viridiplantae</taxon>
        <taxon>Streptophyta</taxon>
        <taxon>Embryophyta</taxon>
        <taxon>Tracheophyta</taxon>
        <taxon>Spermatophyta</taxon>
        <taxon>Magnoliopsida</taxon>
        <taxon>eudicotyledons</taxon>
        <taxon>Gunneridae</taxon>
        <taxon>Pentapetalae</taxon>
        <taxon>asterids</taxon>
        <taxon>lamiids</taxon>
        <taxon>Lamiales</taxon>
        <taxon>Lamiaceae</taxon>
        <taxon>Nepetoideae</taxon>
        <taxon>Elsholtzieae</taxon>
        <taxon>Perilla</taxon>
    </lineage>
</organism>
<dbReference type="InterPro" id="IPR015300">
    <property type="entry name" value="DNA-bd_pseudobarrel_sf"/>
</dbReference>
<dbReference type="GO" id="GO:0003677">
    <property type="term" value="F:DNA binding"/>
    <property type="evidence" value="ECO:0007669"/>
    <property type="project" value="UniProtKB-KW"/>
</dbReference>
<dbReference type="PROSITE" id="PS50863">
    <property type="entry name" value="B3"/>
    <property type="match status" value="1"/>
</dbReference>
<sequence length="515" mass="56187">MQTPPPGPPSPMSSSSSAAGAVAAEVDASIWRAVAGASVRIPAVNSYVYYFPQGHLEQCSGSAVVNNYNFTLMRPWIPCQVISVRFLSDPASDQAFARILLQPIQPHGARPRSNEIIGDDADDDDDIVSFAKILTRSDANNGGGFSVPRFCADMILPQLNFAADPPVQNLVMRDTQNNAWEFRHIYRGTPRRHLLTTGWSKYVNAKRLVAGDSVVFMRKKSTNELFVGVRRAERFGGDADVDGAEALSAIENAVRGMPFEVVYYPKVGFPDFVVMAEKVKESLRMLWGAGMRVRMAVETDDSSRMTWIQGVVTTATTPATGLWCGSPWRMLQVTWDDHESSENVNKVSPWQVEYIPLSPLIDPDFPPSKRFKLLQDSGMLPSDPEKMSYTFPPTEFSHSIAVAGHLLNYSHPLIPAGMQGARRDHLLTVTTGLSITTNKELPRNEIINDPVSTVLSIGSSYSDIVSPVSQSSVHSGQAPSSSFLLFGKTIQTSSELGEGGNRSCTCGGEGCNAHI</sequence>
<keyword evidence="7 8" id="KW-0927">Auxin signaling pathway</keyword>
<comment type="subunit">
    <text evidence="8">Homodimers and heterodimers.</text>
</comment>
<evidence type="ECO:0000313" key="10">
    <source>
        <dbReference type="EMBL" id="KAH6836093.1"/>
    </source>
</evidence>
<dbReference type="SMART" id="SM01019">
    <property type="entry name" value="B3"/>
    <property type="match status" value="1"/>
</dbReference>
<keyword evidence="6 8" id="KW-0539">Nucleus</keyword>
<dbReference type="CDD" id="cd10017">
    <property type="entry name" value="B3_DNA"/>
    <property type="match status" value="1"/>
</dbReference>
<dbReference type="GO" id="GO:0009734">
    <property type="term" value="P:auxin-activated signaling pathway"/>
    <property type="evidence" value="ECO:0007669"/>
    <property type="project" value="UniProtKB-KW"/>
</dbReference>
<dbReference type="Pfam" id="PF06507">
    <property type="entry name" value="ARF_AD"/>
    <property type="match status" value="1"/>
</dbReference>
<dbReference type="InterPro" id="IPR010525">
    <property type="entry name" value="ARF_dom"/>
</dbReference>
<dbReference type="PANTHER" id="PTHR31384:SF94">
    <property type="entry name" value="AUXIN RESPONSE FACTOR 17"/>
    <property type="match status" value="1"/>
</dbReference>
<dbReference type="EMBL" id="SDAM02000027">
    <property type="protein sequence ID" value="KAH6836093.1"/>
    <property type="molecule type" value="Genomic_DNA"/>
</dbReference>
<keyword evidence="11" id="KW-1185">Reference proteome</keyword>
<comment type="function">
    <text evidence="8">Auxin response factors (ARFs) are transcriptional factors that bind specifically to the DNA sequence 5'-TGTCTC-3' found in the auxin-responsive promoter elements (AuxREs).</text>
</comment>
<dbReference type="PANTHER" id="PTHR31384">
    <property type="entry name" value="AUXIN RESPONSE FACTOR 4-RELATED"/>
    <property type="match status" value="1"/>
</dbReference>
<evidence type="ECO:0000256" key="4">
    <source>
        <dbReference type="ARBA" id="ARBA00023125"/>
    </source>
</evidence>
<evidence type="ECO:0000259" key="9">
    <source>
        <dbReference type="PROSITE" id="PS50863"/>
    </source>
</evidence>
<keyword evidence="3 8" id="KW-0805">Transcription regulation</keyword>
<dbReference type="InterPro" id="IPR003340">
    <property type="entry name" value="B3_DNA-bd"/>
</dbReference>
<comment type="similarity">
    <text evidence="2 8">Belongs to the ARF family.</text>
</comment>
<dbReference type="SUPFAM" id="SSF101936">
    <property type="entry name" value="DNA-binding pseudobarrel domain"/>
    <property type="match status" value="1"/>
</dbReference>
<dbReference type="InterPro" id="IPR044835">
    <property type="entry name" value="ARF_plant"/>
</dbReference>
<dbReference type="Proteomes" id="UP001190926">
    <property type="component" value="Unassembled WGS sequence"/>
</dbReference>
<accession>A0AAD4PDM8</accession>
<evidence type="ECO:0000256" key="3">
    <source>
        <dbReference type="ARBA" id="ARBA00023015"/>
    </source>
</evidence>
<comment type="caution">
    <text evidence="10">The sequence shown here is derived from an EMBL/GenBank/DDBJ whole genome shotgun (WGS) entry which is preliminary data.</text>
</comment>
<dbReference type="Gene3D" id="2.30.30.1040">
    <property type="match status" value="1"/>
</dbReference>
<dbReference type="GO" id="GO:0006355">
    <property type="term" value="P:regulation of DNA-templated transcription"/>
    <property type="evidence" value="ECO:0007669"/>
    <property type="project" value="InterPro"/>
</dbReference>
<protein>
    <recommendedName>
        <fullName evidence="8">Auxin response factor</fullName>
    </recommendedName>
</protein>
<keyword evidence="4 8" id="KW-0238">DNA-binding</keyword>
<gene>
    <name evidence="10" type="ORF">C2S53_012061</name>
</gene>
<evidence type="ECO:0000256" key="8">
    <source>
        <dbReference type="RuleBase" id="RU004561"/>
    </source>
</evidence>
<evidence type="ECO:0000313" key="11">
    <source>
        <dbReference type="Proteomes" id="UP001190926"/>
    </source>
</evidence>
<dbReference type="FunFam" id="2.40.330.10:FF:000001">
    <property type="entry name" value="Auxin response factor"/>
    <property type="match status" value="1"/>
</dbReference>
<comment type="subcellular location">
    <subcellularLocation>
        <location evidence="1 8">Nucleus</location>
    </subcellularLocation>
</comment>
<evidence type="ECO:0000256" key="1">
    <source>
        <dbReference type="ARBA" id="ARBA00004123"/>
    </source>
</evidence>
<feature type="domain" description="TF-B3" evidence="9">
    <location>
        <begin position="130"/>
        <end position="233"/>
    </location>
</feature>
<dbReference type="Gene3D" id="2.40.330.10">
    <property type="entry name" value="DNA-binding pseudobarrel domain"/>
    <property type="match status" value="1"/>
</dbReference>
<dbReference type="Pfam" id="PF02362">
    <property type="entry name" value="B3"/>
    <property type="match status" value="1"/>
</dbReference>
<dbReference type="AlphaFoldDB" id="A0AAD4PDM8"/>
<dbReference type="GO" id="GO:0005634">
    <property type="term" value="C:nucleus"/>
    <property type="evidence" value="ECO:0007669"/>
    <property type="project" value="UniProtKB-SubCell"/>
</dbReference>